<name>A0ABP3LFL8_9BURK</name>
<gene>
    <name evidence="1" type="ORF">GCM10009097_12530</name>
</gene>
<dbReference type="Proteomes" id="UP001501706">
    <property type="component" value="Unassembled WGS sequence"/>
</dbReference>
<organism evidence="1 2">
    <name type="scientific">Pigmentiphaga daeguensis</name>
    <dbReference type="NCBI Taxonomy" id="414049"/>
    <lineage>
        <taxon>Bacteria</taxon>
        <taxon>Pseudomonadati</taxon>
        <taxon>Pseudomonadota</taxon>
        <taxon>Betaproteobacteria</taxon>
        <taxon>Burkholderiales</taxon>
        <taxon>Alcaligenaceae</taxon>
        <taxon>Pigmentiphaga</taxon>
    </lineage>
</organism>
<sequence length="61" mass="6660">MAIRRAGHGTCRRLAGILHPEAAALPVRERPARRYGVCPGNKLFRKRSTGALSDSSPVFTE</sequence>
<protein>
    <submittedName>
        <fullName evidence="1">Uncharacterized protein</fullName>
    </submittedName>
</protein>
<dbReference type="EMBL" id="BAAAEN010000003">
    <property type="protein sequence ID" value="GAA0497764.1"/>
    <property type="molecule type" value="Genomic_DNA"/>
</dbReference>
<proteinExistence type="predicted"/>
<reference evidence="2" key="1">
    <citation type="journal article" date="2019" name="Int. J. Syst. Evol. Microbiol.">
        <title>The Global Catalogue of Microorganisms (GCM) 10K type strain sequencing project: providing services to taxonomists for standard genome sequencing and annotation.</title>
        <authorList>
            <consortium name="The Broad Institute Genomics Platform"/>
            <consortium name="The Broad Institute Genome Sequencing Center for Infectious Disease"/>
            <person name="Wu L."/>
            <person name="Ma J."/>
        </authorList>
    </citation>
    <scope>NUCLEOTIDE SEQUENCE [LARGE SCALE GENOMIC DNA]</scope>
    <source>
        <strain evidence="2">JCM 14330</strain>
    </source>
</reference>
<comment type="caution">
    <text evidence="1">The sequence shown here is derived from an EMBL/GenBank/DDBJ whole genome shotgun (WGS) entry which is preliminary data.</text>
</comment>
<accession>A0ABP3LFL8</accession>
<keyword evidence="2" id="KW-1185">Reference proteome</keyword>
<evidence type="ECO:0000313" key="2">
    <source>
        <dbReference type="Proteomes" id="UP001501706"/>
    </source>
</evidence>
<evidence type="ECO:0000313" key="1">
    <source>
        <dbReference type="EMBL" id="GAA0497764.1"/>
    </source>
</evidence>